<accession>A0A645FDC8</accession>
<proteinExistence type="predicted"/>
<dbReference type="EMBL" id="VSSQ01058707">
    <property type="protein sequence ID" value="MPN12371.1"/>
    <property type="molecule type" value="Genomic_DNA"/>
</dbReference>
<comment type="caution">
    <text evidence="1">The sequence shown here is derived from an EMBL/GenBank/DDBJ whole genome shotgun (WGS) entry which is preliminary data.</text>
</comment>
<gene>
    <name evidence="1" type="ORF">SDC9_159689</name>
</gene>
<organism evidence="1">
    <name type="scientific">bioreactor metagenome</name>
    <dbReference type="NCBI Taxonomy" id="1076179"/>
    <lineage>
        <taxon>unclassified sequences</taxon>
        <taxon>metagenomes</taxon>
        <taxon>ecological metagenomes</taxon>
    </lineage>
</organism>
<protein>
    <recommendedName>
        <fullName evidence="2">Helix-turn-helix domain-containing protein</fullName>
    </recommendedName>
</protein>
<sequence length="69" mass="8045">MEREQVKCVISIAEAARIIGVSRDKMRKLVEEKRYKIVPDIEPVRLNREFFFRKTGITDPLKARKGGAR</sequence>
<evidence type="ECO:0008006" key="2">
    <source>
        <dbReference type="Google" id="ProtNLM"/>
    </source>
</evidence>
<dbReference type="AlphaFoldDB" id="A0A645FDC8"/>
<name>A0A645FDC8_9ZZZZ</name>
<evidence type="ECO:0000313" key="1">
    <source>
        <dbReference type="EMBL" id="MPN12371.1"/>
    </source>
</evidence>
<reference evidence="1" key="1">
    <citation type="submission" date="2019-08" db="EMBL/GenBank/DDBJ databases">
        <authorList>
            <person name="Kucharzyk K."/>
            <person name="Murdoch R.W."/>
            <person name="Higgins S."/>
            <person name="Loffler F."/>
        </authorList>
    </citation>
    <scope>NUCLEOTIDE SEQUENCE</scope>
</reference>